<dbReference type="OrthoDB" id="8048545at2759"/>
<proteinExistence type="predicted"/>
<accession>A0A5B6X211</accession>
<dbReference type="EMBL" id="SMMG02000001">
    <property type="protein sequence ID" value="KAA3488210.1"/>
    <property type="molecule type" value="Genomic_DNA"/>
</dbReference>
<sequence length="136" mass="15521">MKNAFLYGELDHDIFMKQPQGFVSKEYVDDVCILKKALYGLNADPSLFIKKKPTMCTLLLLYVDDMIIMGNDSAEIDSLQDALMVHFEMKILSEAGCFLGLEIKKCNGYFVSKKGYVAILLQRFCMEDSKEKKLLL</sequence>
<comment type="caution">
    <text evidence="2">The sequence shown here is derived from an EMBL/GenBank/DDBJ whole genome shotgun (WGS) entry which is preliminary data.</text>
</comment>
<dbReference type="InterPro" id="IPR043502">
    <property type="entry name" value="DNA/RNA_pol_sf"/>
</dbReference>
<dbReference type="AlphaFoldDB" id="A0A5B6X211"/>
<gene>
    <name evidence="2" type="ORF">EPI10_031981</name>
</gene>
<name>A0A5B6X211_9ROSI</name>
<dbReference type="Pfam" id="PF07727">
    <property type="entry name" value="RVT_2"/>
    <property type="match status" value="1"/>
</dbReference>
<dbReference type="Proteomes" id="UP000325315">
    <property type="component" value="Unassembled WGS sequence"/>
</dbReference>
<protein>
    <submittedName>
        <fullName evidence="2">Retrovirus-related Pol polyprotein from transposon TNT 1-94</fullName>
    </submittedName>
</protein>
<organism evidence="2 3">
    <name type="scientific">Gossypium australe</name>
    <dbReference type="NCBI Taxonomy" id="47621"/>
    <lineage>
        <taxon>Eukaryota</taxon>
        <taxon>Viridiplantae</taxon>
        <taxon>Streptophyta</taxon>
        <taxon>Embryophyta</taxon>
        <taxon>Tracheophyta</taxon>
        <taxon>Spermatophyta</taxon>
        <taxon>Magnoliopsida</taxon>
        <taxon>eudicotyledons</taxon>
        <taxon>Gunneridae</taxon>
        <taxon>Pentapetalae</taxon>
        <taxon>rosids</taxon>
        <taxon>malvids</taxon>
        <taxon>Malvales</taxon>
        <taxon>Malvaceae</taxon>
        <taxon>Malvoideae</taxon>
        <taxon>Gossypium</taxon>
    </lineage>
</organism>
<reference evidence="3" key="1">
    <citation type="journal article" date="2019" name="Plant Biotechnol. J.">
        <title>Genome sequencing of the Australian wild diploid species Gossypium australe highlights disease resistance and delayed gland morphogenesis.</title>
        <authorList>
            <person name="Cai Y."/>
            <person name="Cai X."/>
            <person name="Wang Q."/>
            <person name="Wang P."/>
            <person name="Zhang Y."/>
            <person name="Cai C."/>
            <person name="Xu Y."/>
            <person name="Wang K."/>
            <person name="Zhou Z."/>
            <person name="Wang C."/>
            <person name="Geng S."/>
            <person name="Li B."/>
            <person name="Dong Q."/>
            <person name="Hou Y."/>
            <person name="Wang H."/>
            <person name="Ai P."/>
            <person name="Liu Z."/>
            <person name="Yi F."/>
            <person name="Sun M."/>
            <person name="An G."/>
            <person name="Cheng J."/>
            <person name="Zhang Y."/>
            <person name="Shi Q."/>
            <person name="Xie Y."/>
            <person name="Shi X."/>
            <person name="Chang Y."/>
            <person name="Huang F."/>
            <person name="Chen Y."/>
            <person name="Hong S."/>
            <person name="Mi L."/>
            <person name="Sun Q."/>
            <person name="Zhang L."/>
            <person name="Zhou B."/>
            <person name="Peng R."/>
            <person name="Zhang X."/>
            <person name="Liu F."/>
        </authorList>
    </citation>
    <scope>NUCLEOTIDE SEQUENCE [LARGE SCALE GENOMIC DNA]</scope>
    <source>
        <strain evidence="3">cv. PA1801</strain>
    </source>
</reference>
<evidence type="ECO:0000313" key="3">
    <source>
        <dbReference type="Proteomes" id="UP000325315"/>
    </source>
</evidence>
<keyword evidence="3" id="KW-1185">Reference proteome</keyword>
<feature type="domain" description="Reverse transcriptase Ty1/copia-type" evidence="1">
    <location>
        <begin position="47"/>
        <end position="131"/>
    </location>
</feature>
<evidence type="ECO:0000259" key="1">
    <source>
        <dbReference type="Pfam" id="PF07727"/>
    </source>
</evidence>
<evidence type="ECO:0000313" key="2">
    <source>
        <dbReference type="EMBL" id="KAA3488210.1"/>
    </source>
</evidence>
<dbReference type="SUPFAM" id="SSF56672">
    <property type="entry name" value="DNA/RNA polymerases"/>
    <property type="match status" value="1"/>
</dbReference>
<dbReference type="InterPro" id="IPR013103">
    <property type="entry name" value="RVT_2"/>
</dbReference>